<name>A0A150WKZ5_BDEBC</name>
<evidence type="ECO:0000256" key="1">
    <source>
        <dbReference type="SAM" id="MobiDB-lite"/>
    </source>
</evidence>
<gene>
    <name evidence="3" type="ORF">AZI85_04125</name>
</gene>
<evidence type="ECO:0000313" key="4">
    <source>
        <dbReference type="Proteomes" id="UP000075391"/>
    </source>
</evidence>
<dbReference type="GO" id="GO:0016740">
    <property type="term" value="F:transferase activity"/>
    <property type="evidence" value="ECO:0007669"/>
    <property type="project" value="InterPro"/>
</dbReference>
<dbReference type="CDD" id="cd16913">
    <property type="entry name" value="YkuD_like"/>
    <property type="match status" value="1"/>
</dbReference>
<sequence>MTKSTTRRLCSAVLSVLIATSPLISQAQALTEQTQSANAAAVGIEKSKLRVGQRYFISADSLNVRSSNATSGNNIVGKLSINDEVEIYDLLNEATPLVQIKIIKSATVKSDVAPELFVSKDYLSEKQLLTAASKYFVIQNVATEITRVYERCTETPNCPHKLVMETEMVVGRPEEGTKQDPHAFKTWLGHSRISEWIKFYQDGMGHYPHWYRAGQDLKTIPKPITDGVSKIVSSRKWMVDDARGEKTIYGAFGWYAAKVTPADETNGMNYQWMHGTIGWGKDGSETIELTRGFFMNLFSNPGSSGCTRLENRAIAYLRSLLPVGTDIYRVYARESTREKEIVSGFFKKKVTPLPRYADKYERPGNWDYILLTNGAQQSGGLTADAKTIIEKAIQVIPDHNLIEAGQYAIDQYPNAMGLNYGRGAASGKSGDRYRIDSGKKEDAYKTNFRGYFLVDEGRFVDYAHPDSRLTKGVIKVSGLADFRTTVPEFLATTGSHNPPEIQYQAEQDNGGPRGN</sequence>
<dbReference type="RefSeq" id="WP_063243573.1">
    <property type="nucleotide sequence ID" value="NZ_LUKF01000012.1"/>
</dbReference>
<comment type="caution">
    <text evidence="3">The sequence shown here is derived from an EMBL/GenBank/DDBJ whole genome shotgun (WGS) entry which is preliminary data.</text>
</comment>
<feature type="chain" id="PRO_5007573295" description="YkuD domain-containing protein" evidence="2">
    <location>
        <begin position="30"/>
        <end position="515"/>
    </location>
</feature>
<organism evidence="3 4">
    <name type="scientific">Bdellovibrio bacteriovorus</name>
    <dbReference type="NCBI Taxonomy" id="959"/>
    <lineage>
        <taxon>Bacteria</taxon>
        <taxon>Pseudomonadati</taxon>
        <taxon>Bdellovibrionota</taxon>
        <taxon>Bdellovibrionia</taxon>
        <taxon>Bdellovibrionales</taxon>
        <taxon>Pseudobdellovibrionaceae</taxon>
        <taxon>Bdellovibrio</taxon>
    </lineage>
</organism>
<dbReference type="Proteomes" id="UP000075391">
    <property type="component" value="Unassembled WGS sequence"/>
</dbReference>
<evidence type="ECO:0000313" key="3">
    <source>
        <dbReference type="EMBL" id="KYG64604.1"/>
    </source>
</evidence>
<protein>
    <recommendedName>
        <fullName evidence="5">YkuD domain-containing protein</fullName>
    </recommendedName>
</protein>
<accession>A0A150WKZ5</accession>
<evidence type="ECO:0008006" key="5">
    <source>
        <dbReference type="Google" id="ProtNLM"/>
    </source>
</evidence>
<evidence type="ECO:0000256" key="2">
    <source>
        <dbReference type="SAM" id="SignalP"/>
    </source>
</evidence>
<proteinExistence type="predicted"/>
<reference evidence="3 4" key="1">
    <citation type="submission" date="2016-03" db="EMBL/GenBank/DDBJ databases">
        <authorList>
            <person name="Ploux O."/>
        </authorList>
    </citation>
    <scope>NUCLEOTIDE SEQUENCE [LARGE SCALE GENOMIC DNA]</scope>
    <source>
        <strain evidence="3 4">BER2</strain>
    </source>
</reference>
<feature type="region of interest" description="Disordered" evidence="1">
    <location>
        <begin position="492"/>
        <end position="515"/>
    </location>
</feature>
<dbReference type="OrthoDB" id="5288273at2"/>
<dbReference type="EMBL" id="LUKF01000012">
    <property type="protein sequence ID" value="KYG64604.1"/>
    <property type="molecule type" value="Genomic_DNA"/>
</dbReference>
<feature type="signal peptide" evidence="2">
    <location>
        <begin position="1"/>
        <end position="29"/>
    </location>
</feature>
<dbReference type="AlphaFoldDB" id="A0A150WKZ5"/>
<dbReference type="InterPro" id="IPR005490">
    <property type="entry name" value="LD_TPept_cat_dom"/>
</dbReference>
<keyword evidence="2" id="KW-0732">Signal</keyword>